<reference evidence="1 2" key="1">
    <citation type="journal article" date="2016" name="Nat. Commun.">
        <title>Thousands of microbial genomes shed light on interconnected biogeochemical processes in an aquifer system.</title>
        <authorList>
            <person name="Anantharaman K."/>
            <person name="Brown C.T."/>
            <person name="Hug L.A."/>
            <person name="Sharon I."/>
            <person name="Castelle C.J."/>
            <person name="Probst A.J."/>
            <person name="Thomas B.C."/>
            <person name="Singh A."/>
            <person name="Wilkins M.J."/>
            <person name="Karaoz U."/>
            <person name="Brodie E.L."/>
            <person name="Williams K.H."/>
            <person name="Hubbard S.S."/>
            <person name="Banfield J.F."/>
        </authorList>
    </citation>
    <scope>NUCLEOTIDE SEQUENCE [LARGE SCALE GENOMIC DNA]</scope>
</reference>
<proteinExistence type="predicted"/>
<dbReference type="EMBL" id="MGFG01000009">
    <property type="protein sequence ID" value="OGM01349.1"/>
    <property type="molecule type" value="Genomic_DNA"/>
</dbReference>
<evidence type="ECO:0000313" key="1">
    <source>
        <dbReference type="EMBL" id="OGM01349.1"/>
    </source>
</evidence>
<accession>A0A1F7WG30</accession>
<organism evidence="1 2">
    <name type="scientific">Candidatus Uhrbacteria bacterium RIFOXYC2_FULL_47_19</name>
    <dbReference type="NCBI Taxonomy" id="1802424"/>
    <lineage>
        <taxon>Bacteria</taxon>
        <taxon>Candidatus Uhriibacteriota</taxon>
    </lineage>
</organism>
<dbReference type="AlphaFoldDB" id="A0A1F7WG30"/>
<evidence type="ECO:0000313" key="2">
    <source>
        <dbReference type="Proteomes" id="UP000176988"/>
    </source>
</evidence>
<comment type="caution">
    <text evidence="1">The sequence shown here is derived from an EMBL/GenBank/DDBJ whole genome shotgun (WGS) entry which is preliminary data.</text>
</comment>
<dbReference type="Proteomes" id="UP000176988">
    <property type="component" value="Unassembled WGS sequence"/>
</dbReference>
<name>A0A1F7WG30_9BACT</name>
<gene>
    <name evidence="1" type="ORF">A2480_02145</name>
</gene>
<protein>
    <submittedName>
        <fullName evidence="1">Uncharacterized protein</fullName>
    </submittedName>
</protein>
<sequence length="210" mass="23494">MEGLNSDEKRNYGETGRTFEFLMLGEIDTKDPKYKRLLSKLSDGSSKPNYLDRNRAISLVKESQPGDPENPSRPFFKDLLIEVQDGLENNNIQAKVKAFTAVGTPLDYLHGIDAFLTVTLQGKEYICTIDVTLNQDKQNFGHKADLIIGELSDPTNGKTSEEKYLKEIEKIGKLATANLLEQINKKSGQENAELRKRLFGSDQPEAGVDL</sequence>